<dbReference type="EMBL" id="JANIIK010000046">
    <property type="protein sequence ID" value="KAJ3602063.1"/>
    <property type="molecule type" value="Genomic_DNA"/>
</dbReference>
<evidence type="ECO:0000313" key="3">
    <source>
        <dbReference type="Proteomes" id="UP001148018"/>
    </source>
</evidence>
<dbReference type="GO" id="GO:0051496">
    <property type="term" value="P:positive regulation of stress fiber assembly"/>
    <property type="evidence" value="ECO:0007669"/>
    <property type="project" value="TreeGrafter"/>
</dbReference>
<reference evidence="2" key="1">
    <citation type="submission" date="2022-07" db="EMBL/GenBank/DDBJ databases">
        <title>Chromosome-level genome of Muraenolepis orangiensis.</title>
        <authorList>
            <person name="Kim J."/>
        </authorList>
    </citation>
    <scope>NUCLEOTIDE SEQUENCE</scope>
    <source>
        <strain evidence="2">KU_S4_2022</strain>
        <tissue evidence="2">Muscle</tissue>
    </source>
</reference>
<comment type="caution">
    <text evidence="2">The sequence shown here is derived from an EMBL/GenBank/DDBJ whole genome shotgun (WGS) entry which is preliminary data.</text>
</comment>
<keyword evidence="3" id="KW-1185">Reference proteome</keyword>
<protein>
    <recommendedName>
        <fullName evidence="4">Rho guanine nucleotide exchange factor 10-like protein</fullName>
    </recommendedName>
</protein>
<name>A0A9Q0E911_9TELE</name>
<evidence type="ECO:0000313" key="2">
    <source>
        <dbReference type="EMBL" id="KAJ3602063.1"/>
    </source>
</evidence>
<sequence length="460" mass="49821">MCPWLICLDTPQTPHVMFGVRHFCEERLLSKAILGPPRLYQELQELQHDLSMVEEVTLLVGTLQGTYQNLNTTVAQDWCLALHRLIRIKEDQLQSANKCRLRLQVPGRPDKSGRHVSFMVVFNTPNPLSKISWVNRLHLAKIALHLPHSVMELECGAQYGLSSPGRIHHFAASGGPAVGGILRNGEALDAVSECGEENSPGWFCGEDQGKPMASSGCPLLACRLPVFAVKSPDRKLEAALHNPVHCALLGFSAASTSLPQGYLWVASGGDGAHGQLEIFSLNRSNPRAVKSLQLGHRPLCLQYVPAPIPAEDPEGGPPAGTTSPPGVGNTVCVGLDDGSDLWKPESRRSVSLGTEPVRTLLVLEDLVWASCGNYVTVMDGASLSTQRFEVHPDPVVSVAHMLLAGGGVWMAFSEGYSIRLFHTENLEQLQEINISTCSTLLNAGNDPPPPSNLRRLPLPP</sequence>
<dbReference type="Pfam" id="PF19057">
    <property type="entry name" value="PH_19"/>
    <property type="match status" value="1"/>
</dbReference>
<dbReference type="OrthoDB" id="8945260at2759"/>
<dbReference type="SUPFAM" id="SSF50998">
    <property type="entry name" value="Quinoprotein alcohol dehydrogenase-like"/>
    <property type="match status" value="1"/>
</dbReference>
<evidence type="ECO:0008006" key="4">
    <source>
        <dbReference type="Google" id="ProtNLM"/>
    </source>
</evidence>
<dbReference type="AlphaFoldDB" id="A0A9Q0E911"/>
<evidence type="ECO:0000256" key="1">
    <source>
        <dbReference type="ARBA" id="ARBA00022658"/>
    </source>
</evidence>
<dbReference type="InterPro" id="IPR039919">
    <property type="entry name" value="ARHGEF10/ARHGEF17"/>
</dbReference>
<dbReference type="Pfam" id="PF19056">
    <property type="entry name" value="WD40_2"/>
    <property type="match status" value="2"/>
</dbReference>
<dbReference type="GO" id="GO:0032933">
    <property type="term" value="P:SREBP signaling pathway"/>
    <property type="evidence" value="ECO:0007669"/>
    <property type="project" value="TreeGrafter"/>
</dbReference>
<dbReference type="GO" id="GO:0005085">
    <property type="term" value="F:guanyl-nucleotide exchange factor activity"/>
    <property type="evidence" value="ECO:0007669"/>
    <property type="project" value="UniProtKB-KW"/>
</dbReference>
<dbReference type="GO" id="GO:0005829">
    <property type="term" value="C:cytosol"/>
    <property type="evidence" value="ECO:0007669"/>
    <property type="project" value="TreeGrafter"/>
</dbReference>
<keyword evidence="1" id="KW-0344">Guanine-nucleotide releasing factor</keyword>
<dbReference type="PANTHER" id="PTHR12877:SF16">
    <property type="entry name" value="RHO GUANINE NUCLEOTIDE EXCHANGE FACTOR 10-LIKE PROTEIN"/>
    <property type="match status" value="1"/>
</dbReference>
<gene>
    <name evidence="2" type="ORF">NHX12_029823</name>
</gene>
<proteinExistence type="predicted"/>
<accession>A0A9Q0E911</accession>
<dbReference type="PANTHER" id="PTHR12877">
    <property type="entry name" value="RHO GUANINE NUCLEOTIDE EXCHANGE FACTOR"/>
    <property type="match status" value="1"/>
</dbReference>
<organism evidence="2 3">
    <name type="scientific">Muraenolepis orangiensis</name>
    <name type="common">Patagonian moray cod</name>
    <dbReference type="NCBI Taxonomy" id="630683"/>
    <lineage>
        <taxon>Eukaryota</taxon>
        <taxon>Metazoa</taxon>
        <taxon>Chordata</taxon>
        <taxon>Craniata</taxon>
        <taxon>Vertebrata</taxon>
        <taxon>Euteleostomi</taxon>
        <taxon>Actinopterygii</taxon>
        <taxon>Neopterygii</taxon>
        <taxon>Teleostei</taxon>
        <taxon>Neoteleostei</taxon>
        <taxon>Acanthomorphata</taxon>
        <taxon>Zeiogadaria</taxon>
        <taxon>Gadariae</taxon>
        <taxon>Gadiformes</taxon>
        <taxon>Muraenolepidoidei</taxon>
        <taxon>Muraenolepididae</taxon>
        <taxon>Muraenolepis</taxon>
    </lineage>
</organism>
<dbReference type="Proteomes" id="UP001148018">
    <property type="component" value="Unassembled WGS sequence"/>
</dbReference>
<dbReference type="GO" id="GO:0030036">
    <property type="term" value="P:actin cytoskeleton organization"/>
    <property type="evidence" value="ECO:0007669"/>
    <property type="project" value="TreeGrafter"/>
</dbReference>
<dbReference type="InterPro" id="IPR011047">
    <property type="entry name" value="Quinoprotein_ADH-like_sf"/>
</dbReference>